<gene>
    <name evidence="5" type="ORF">LQV63_00840</name>
</gene>
<dbReference type="RefSeq" id="WP_233695354.1">
    <property type="nucleotide sequence ID" value="NZ_JAJNBZ010000001.1"/>
</dbReference>
<dbReference type="Gene3D" id="2.40.50.100">
    <property type="match status" value="2"/>
</dbReference>
<dbReference type="InterPro" id="IPR058627">
    <property type="entry name" value="MdtA-like_C"/>
</dbReference>
<name>A0ABS8Y929_9BACL</name>
<dbReference type="Gene3D" id="2.40.420.20">
    <property type="match status" value="1"/>
</dbReference>
<dbReference type="EMBL" id="JAJNBZ010000001">
    <property type="protein sequence ID" value="MCE5167866.1"/>
    <property type="molecule type" value="Genomic_DNA"/>
</dbReference>
<reference evidence="5 6" key="1">
    <citation type="submission" date="2021-11" db="EMBL/GenBank/DDBJ databases">
        <title>Draft genome sequence of Paenibacillus profundus YoMME, a new Gram-positive bacteria with exoelectrogenic properties.</title>
        <authorList>
            <person name="Hubenova Y."/>
            <person name="Hubenova E."/>
            <person name="Manasiev Y."/>
            <person name="Peykov S."/>
            <person name="Mitov M."/>
        </authorList>
    </citation>
    <scope>NUCLEOTIDE SEQUENCE [LARGE SCALE GENOMIC DNA]</scope>
    <source>
        <strain evidence="5 6">YoMME</strain>
    </source>
</reference>
<evidence type="ECO:0000259" key="4">
    <source>
        <dbReference type="Pfam" id="PF25967"/>
    </source>
</evidence>
<organism evidence="5 6">
    <name type="scientific">Paenibacillus profundus</name>
    <dbReference type="NCBI Taxonomy" id="1173085"/>
    <lineage>
        <taxon>Bacteria</taxon>
        <taxon>Bacillati</taxon>
        <taxon>Bacillota</taxon>
        <taxon>Bacilli</taxon>
        <taxon>Bacillales</taxon>
        <taxon>Paenibacillaceae</taxon>
        <taxon>Paenibacillus</taxon>
    </lineage>
</organism>
<dbReference type="Pfam" id="PF25967">
    <property type="entry name" value="RND-MFP_C"/>
    <property type="match status" value="1"/>
</dbReference>
<keyword evidence="6" id="KW-1185">Reference proteome</keyword>
<comment type="subcellular location">
    <subcellularLocation>
        <location evidence="1">Cell envelope</location>
    </subcellularLocation>
</comment>
<feature type="domain" description="Multidrug resistance protein MdtA-like C-terminal permuted SH3" evidence="4">
    <location>
        <begin position="312"/>
        <end position="365"/>
    </location>
</feature>
<dbReference type="Proteomes" id="UP001199916">
    <property type="component" value="Unassembled WGS sequence"/>
</dbReference>
<evidence type="ECO:0000313" key="5">
    <source>
        <dbReference type="EMBL" id="MCE5167866.1"/>
    </source>
</evidence>
<sequence length="367" mass="40426">MFMKWSTENSSPDTGVLQKRNWRRAMLALMCGTLLLTSACSLLPDEAEEEVLPSITEPTISKKPEYEVTKKAWVSSASGSGKIMSEQEETVFFTLDNKPIKDVLVKNGDTVKAGQTIAVLDVDDMQKDLRQKRLALRKDEVELKGTLRQKDEMDPVQFEEAQILYEEKRQAIADLETDIAKGTVTSPFAGVIVSLNVKKGATSKKYDPVATIANTSLLTVAAQMSKDDLKKVAPGMEVEVSVNTVDNLLKGKVKALPMPTNDNNNNGRQGNEPDQDRLDKYLTVELLDKLPASVMRGTPLSVTVIVERRKDVTVIPLAALRTIGSRTYVQVIDEKGKREVDVEVGAQKPTEVEIKSGLEPGQKVVGR</sequence>
<dbReference type="PANTHER" id="PTHR32347:SF14">
    <property type="entry name" value="EFFLUX SYSTEM COMPONENT YKNX-RELATED"/>
    <property type="match status" value="1"/>
</dbReference>
<feature type="region of interest" description="Disordered" evidence="3">
    <location>
        <begin position="255"/>
        <end position="276"/>
    </location>
</feature>
<dbReference type="InterPro" id="IPR050465">
    <property type="entry name" value="UPF0194_transport"/>
</dbReference>
<dbReference type="PANTHER" id="PTHR32347">
    <property type="entry name" value="EFFLUX SYSTEM COMPONENT YKNX-RELATED"/>
    <property type="match status" value="1"/>
</dbReference>
<dbReference type="SUPFAM" id="SSF111369">
    <property type="entry name" value="HlyD-like secretion proteins"/>
    <property type="match status" value="1"/>
</dbReference>
<evidence type="ECO:0000313" key="6">
    <source>
        <dbReference type="Proteomes" id="UP001199916"/>
    </source>
</evidence>
<comment type="caution">
    <text evidence="5">The sequence shown here is derived from an EMBL/GenBank/DDBJ whole genome shotgun (WGS) entry which is preliminary data.</text>
</comment>
<evidence type="ECO:0000256" key="1">
    <source>
        <dbReference type="ARBA" id="ARBA00004196"/>
    </source>
</evidence>
<proteinExistence type="predicted"/>
<keyword evidence="2" id="KW-0175">Coiled coil</keyword>
<protein>
    <submittedName>
        <fullName evidence="5">Efflux RND transporter periplasmic adaptor subunit</fullName>
    </submittedName>
</protein>
<evidence type="ECO:0000256" key="2">
    <source>
        <dbReference type="ARBA" id="ARBA00023054"/>
    </source>
</evidence>
<evidence type="ECO:0000256" key="3">
    <source>
        <dbReference type="SAM" id="MobiDB-lite"/>
    </source>
</evidence>
<accession>A0ABS8Y929</accession>